<protein>
    <submittedName>
        <fullName evidence="1">Uncharacterized protein</fullName>
    </submittedName>
</protein>
<gene>
    <name evidence="1" type="ORF">NLG97_g7371</name>
</gene>
<reference evidence="1" key="1">
    <citation type="submission" date="2022-07" db="EMBL/GenBank/DDBJ databases">
        <title>Genome Sequence of Lecanicillium saksenae.</title>
        <authorList>
            <person name="Buettner E."/>
        </authorList>
    </citation>
    <scope>NUCLEOTIDE SEQUENCE</scope>
    <source>
        <strain evidence="1">VT-O1</strain>
    </source>
</reference>
<organism evidence="1 2">
    <name type="scientific">Lecanicillium saksenae</name>
    <dbReference type="NCBI Taxonomy" id="468837"/>
    <lineage>
        <taxon>Eukaryota</taxon>
        <taxon>Fungi</taxon>
        <taxon>Dikarya</taxon>
        <taxon>Ascomycota</taxon>
        <taxon>Pezizomycotina</taxon>
        <taxon>Sordariomycetes</taxon>
        <taxon>Hypocreomycetidae</taxon>
        <taxon>Hypocreales</taxon>
        <taxon>Cordycipitaceae</taxon>
        <taxon>Lecanicillium</taxon>
    </lineage>
</organism>
<dbReference type="EMBL" id="JANAKD010001118">
    <property type="protein sequence ID" value="KAJ3483168.1"/>
    <property type="molecule type" value="Genomic_DNA"/>
</dbReference>
<proteinExistence type="predicted"/>
<comment type="caution">
    <text evidence="1">The sequence shown here is derived from an EMBL/GenBank/DDBJ whole genome shotgun (WGS) entry which is preliminary data.</text>
</comment>
<sequence>MFKTRYVTPRQTFQAFTNCLKRHYSYECKATAQERPYVSRPSRTQQLRNPKLVPKLTNDAPNPLEKKKGAADEELMKKEAERERKRGLDERDDESDEASRRPRSPSVDSVSTVSTNSRAGSASPPRRTQDRYGSESGEEAGEISEKSPPRRQRSRSRSPRRGKDERGERRASPQESERRRRDGERRRRSRSPRERGHRESRHRGHRGHRDNHQERRHDAPRSEARERSLSPFSQRLAMTREMKR</sequence>
<evidence type="ECO:0000313" key="2">
    <source>
        <dbReference type="Proteomes" id="UP001148737"/>
    </source>
</evidence>
<accession>A0ACC1QNN8</accession>
<evidence type="ECO:0000313" key="1">
    <source>
        <dbReference type="EMBL" id="KAJ3483168.1"/>
    </source>
</evidence>
<dbReference type="Proteomes" id="UP001148737">
    <property type="component" value="Unassembled WGS sequence"/>
</dbReference>
<keyword evidence="2" id="KW-1185">Reference proteome</keyword>
<name>A0ACC1QNN8_9HYPO</name>